<accession>E3MY23</accession>
<dbReference type="HOGENOM" id="CLU_098406_0_0_1"/>
<dbReference type="GeneID" id="9816950"/>
<dbReference type="InParanoid" id="E3MY23"/>
<dbReference type="KEGG" id="crq:GCK72_008483"/>
<feature type="chain" id="PRO_5003175701" evidence="1">
    <location>
        <begin position="22"/>
        <end position="225"/>
    </location>
</feature>
<evidence type="ECO:0000313" key="3">
    <source>
        <dbReference type="Proteomes" id="UP000008281"/>
    </source>
</evidence>
<evidence type="ECO:0000256" key="1">
    <source>
        <dbReference type="SAM" id="SignalP"/>
    </source>
</evidence>
<evidence type="ECO:0000313" key="2">
    <source>
        <dbReference type="EMBL" id="EFP11833.1"/>
    </source>
</evidence>
<proteinExistence type="predicted"/>
<sequence>MYSTPFIYIFFAIQLFAEVAANPTPSLETFSNHTTSSFIDEELPKISACLWHDDWEEITGNLLKYELAGILSIHSLKGAHEVIGLTELRSVLGFAPSVPWTHRKNWTEVEIAAASTIEEYYEMKEPDGDEYGLDNKYVHEKNLPPAIKFLDKRFPTIRIIYREYLQEKFDSLQRSIDREGVDFMIGEYILIRERVGKAVDNVRHLTIDCVMKQIKAEIYNQRLKL</sequence>
<keyword evidence="1" id="KW-0732">Signal</keyword>
<gene>
    <name evidence="2" type="ORF">CRE_29309</name>
</gene>
<protein>
    <submittedName>
        <fullName evidence="2">Uncharacterized protein</fullName>
    </submittedName>
</protein>
<organism evidence="3">
    <name type="scientific">Caenorhabditis remanei</name>
    <name type="common">Caenorhabditis vulgaris</name>
    <dbReference type="NCBI Taxonomy" id="31234"/>
    <lineage>
        <taxon>Eukaryota</taxon>
        <taxon>Metazoa</taxon>
        <taxon>Ecdysozoa</taxon>
        <taxon>Nematoda</taxon>
        <taxon>Chromadorea</taxon>
        <taxon>Rhabditida</taxon>
        <taxon>Rhabditina</taxon>
        <taxon>Rhabditomorpha</taxon>
        <taxon>Rhabditoidea</taxon>
        <taxon>Rhabditidae</taxon>
        <taxon>Peloderinae</taxon>
        <taxon>Caenorhabditis</taxon>
    </lineage>
</organism>
<dbReference type="AlphaFoldDB" id="E3MY23"/>
<reference evidence="2" key="1">
    <citation type="submission" date="2007-07" db="EMBL/GenBank/DDBJ databases">
        <title>PCAP assembly of the Caenorhabditis remanei genome.</title>
        <authorList>
            <consortium name="The Caenorhabditis remanei Sequencing Consortium"/>
            <person name="Wilson R.K."/>
        </authorList>
    </citation>
    <scope>NUCLEOTIDE SEQUENCE [LARGE SCALE GENOMIC DNA]</scope>
    <source>
        <strain evidence="2">PB4641</strain>
    </source>
</reference>
<keyword evidence="3" id="KW-1185">Reference proteome</keyword>
<dbReference type="OrthoDB" id="5907426at2759"/>
<dbReference type="RefSeq" id="XP_003098916.2">
    <property type="nucleotide sequence ID" value="XM_003098868.2"/>
</dbReference>
<name>E3MY23_CAERE</name>
<dbReference type="CTD" id="9816950"/>
<dbReference type="EMBL" id="DS268494">
    <property type="protein sequence ID" value="EFP11833.1"/>
    <property type="molecule type" value="Genomic_DNA"/>
</dbReference>
<dbReference type="eggNOG" id="ENOG502TI85">
    <property type="taxonomic scope" value="Eukaryota"/>
</dbReference>
<feature type="signal peptide" evidence="1">
    <location>
        <begin position="1"/>
        <end position="21"/>
    </location>
</feature>
<dbReference type="Proteomes" id="UP000008281">
    <property type="component" value="Unassembled WGS sequence"/>
</dbReference>